<accession>A0A2G9YC63</accession>
<dbReference type="InterPro" id="IPR001706">
    <property type="entry name" value="Ribosomal_bL35"/>
</dbReference>
<dbReference type="Gene3D" id="4.10.410.60">
    <property type="match status" value="1"/>
</dbReference>
<comment type="similarity">
    <text evidence="1 5">Belongs to the bacterial ribosomal protein bL35 family.</text>
</comment>
<dbReference type="SUPFAM" id="SSF143034">
    <property type="entry name" value="L35p-like"/>
    <property type="match status" value="1"/>
</dbReference>
<dbReference type="AlphaFoldDB" id="A0A2G9YC63"/>
<dbReference type="Pfam" id="PF01632">
    <property type="entry name" value="Ribosomal_L35p"/>
    <property type="match status" value="1"/>
</dbReference>
<evidence type="ECO:0000256" key="2">
    <source>
        <dbReference type="ARBA" id="ARBA00022980"/>
    </source>
</evidence>
<dbReference type="Proteomes" id="UP000231480">
    <property type="component" value="Unassembled WGS sequence"/>
</dbReference>
<dbReference type="GO" id="GO:1990904">
    <property type="term" value="C:ribonucleoprotein complex"/>
    <property type="evidence" value="ECO:0007669"/>
    <property type="project" value="UniProtKB-KW"/>
</dbReference>
<evidence type="ECO:0000313" key="7">
    <source>
        <dbReference type="EMBL" id="PIP16818.1"/>
    </source>
</evidence>
<dbReference type="EMBL" id="PCRH01000071">
    <property type="protein sequence ID" value="PIP16818.1"/>
    <property type="molecule type" value="Genomic_DNA"/>
</dbReference>
<keyword evidence="2 5" id="KW-0689">Ribosomal protein</keyword>
<evidence type="ECO:0000256" key="1">
    <source>
        <dbReference type="ARBA" id="ARBA00006598"/>
    </source>
</evidence>
<evidence type="ECO:0000256" key="6">
    <source>
        <dbReference type="SAM" id="MobiDB-lite"/>
    </source>
</evidence>
<dbReference type="PRINTS" id="PR00064">
    <property type="entry name" value="RIBOSOMALL35"/>
</dbReference>
<dbReference type="GO" id="GO:0005840">
    <property type="term" value="C:ribosome"/>
    <property type="evidence" value="ECO:0007669"/>
    <property type="project" value="UniProtKB-KW"/>
</dbReference>
<dbReference type="GO" id="GO:0006412">
    <property type="term" value="P:translation"/>
    <property type="evidence" value="ECO:0007669"/>
    <property type="project" value="InterPro"/>
</dbReference>
<gene>
    <name evidence="7" type="ORF">COX44_03320</name>
</gene>
<organism evidence="7 8">
    <name type="scientific">Candidatus Portnoybacteria bacterium CG23_combo_of_CG06-09_8_20_14_all_37_13</name>
    <dbReference type="NCBI Taxonomy" id="1974819"/>
    <lineage>
        <taxon>Bacteria</taxon>
        <taxon>Candidatus Portnoyibacteriota</taxon>
    </lineage>
</organism>
<comment type="caution">
    <text evidence="7">The sequence shown here is derived from an EMBL/GenBank/DDBJ whole genome shotgun (WGS) entry which is preliminary data.</text>
</comment>
<keyword evidence="3 5" id="KW-0687">Ribonucleoprotein</keyword>
<evidence type="ECO:0000256" key="5">
    <source>
        <dbReference type="RuleBase" id="RU000568"/>
    </source>
</evidence>
<name>A0A2G9YC63_9BACT</name>
<protein>
    <recommendedName>
        <fullName evidence="4 5">50S ribosomal protein L35</fullName>
    </recommendedName>
</protein>
<dbReference type="GO" id="GO:0003735">
    <property type="term" value="F:structural constituent of ribosome"/>
    <property type="evidence" value="ECO:0007669"/>
    <property type="project" value="InterPro"/>
</dbReference>
<dbReference type="InterPro" id="IPR021137">
    <property type="entry name" value="Ribosomal_bL35-like"/>
</dbReference>
<evidence type="ECO:0000256" key="3">
    <source>
        <dbReference type="ARBA" id="ARBA00023274"/>
    </source>
</evidence>
<dbReference type="InterPro" id="IPR037229">
    <property type="entry name" value="Ribosomal_bL35_sf"/>
</dbReference>
<evidence type="ECO:0000256" key="4">
    <source>
        <dbReference type="ARBA" id="ARBA00035486"/>
    </source>
</evidence>
<evidence type="ECO:0000313" key="8">
    <source>
        <dbReference type="Proteomes" id="UP000231480"/>
    </source>
</evidence>
<sequence length="85" mass="10004">MPKPRAKAIFIRSRPVRRRANKMNKLKTKKALLKRFKITGRGKMFHRPIHQDHFNAKDSGQQTQAKRKKKNLSSAGRRILKNIPF</sequence>
<feature type="region of interest" description="Disordered" evidence="6">
    <location>
        <begin position="48"/>
        <end position="85"/>
    </location>
</feature>
<reference evidence="7 8" key="1">
    <citation type="submission" date="2017-09" db="EMBL/GenBank/DDBJ databases">
        <title>Depth-based differentiation of microbial function through sediment-hosted aquifers and enrichment of novel symbionts in the deep terrestrial subsurface.</title>
        <authorList>
            <person name="Probst A.J."/>
            <person name="Ladd B."/>
            <person name="Jarett J.K."/>
            <person name="Geller-Mcgrath D.E."/>
            <person name="Sieber C.M."/>
            <person name="Emerson J.B."/>
            <person name="Anantharaman K."/>
            <person name="Thomas B.C."/>
            <person name="Malmstrom R."/>
            <person name="Stieglmeier M."/>
            <person name="Klingl A."/>
            <person name="Woyke T."/>
            <person name="Ryan C.M."/>
            <person name="Banfield J.F."/>
        </authorList>
    </citation>
    <scope>NUCLEOTIDE SEQUENCE [LARGE SCALE GENOMIC DNA]</scope>
    <source>
        <strain evidence="7">CG23_combo_of_CG06-09_8_20_14_all_37_13</strain>
    </source>
</reference>
<proteinExistence type="inferred from homology"/>